<reference evidence="1 2" key="1">
    <citation type="journal article" date="2018" name="Sci. Rep.">
        <title>Genomic signatures of local adaptation to the degree of environmental predictability in rotifers.</title>
        <authorList>
            <person name="Franch-Gras L."/>
            <person name="Hahn C."/>
            <person name="Garcia-Roger E.M."/>
            <person name="Carmona M.J."/>
            <person name="Serra M."/>
            <person name="Gomez A."/>
        </authorList>
    </citation>
    <scope>NUCLEOTIDE SEQUENCE [LARGE SCALE GENOMIC DNA]</scope>
    <source>
        <strain evidence="1">HYR1</strain>
    </source>
</reference>
<name>A0A3M7RD55_BRAPC</name>
<keyword evidence="2" id="KW-1185">Reference proteome</keyword>
<dbReference type="EMBL" id="REGN01003717">
    <property type="protein sequence ID" value="RNA21178.1"/>
    <property type="molecule type" value="Genomic_DNA"/>
</dbReference>
<accession>A0A3M7RD55</accession>
<protein>
    <submittedName>
        <fullName evidence="1">Uncharacterized protein</fullName>
    </submittedName>
</protein>
<proteinExistence type="predicted"/>
<dbReference type="Proteomes" id="UP000276133">
    <property type="component" value="Unassembled WGS sequence"/>
</dbReference>
<sequence>MSVSFICSHRITERGTAGVEQKTPNLTPGLWPAENTLGQLEPITSTRHLERLSESSNHLSLIFTKLDLVGTVENALEAKFKLNL</sequence>
<gene>
    <name evidence="1" type="ORF">BpHYR1_011255</name>
</gene>
<evidence type="ECO:0000313" key="2">
    <source>
        <dbReference type="Proteomes" id="UP000276133"/>
    </source>
</evidence>
<evidence type="ECO:0000313" key="1">
    <source>
        <dbReference type="EMBL" id="RNA21178.1"/>
    </source>
</evidence>
<organism evidence="1 2">
    <name type="scientific">Brachionus plicatilis</name>
    <name type="common">Marine rotifer</name>
    <name type="synonym">Brachionus muelleri</name>
    <dbReference type="NCBI Taxonomy" id="10195"/>
    <lineage>
        <taxon>Eukaryota</taxon>
        <taxon>Metazoa</taxon>
        <taxon>Spiralia</taxon>
        <taxon>Gnathifera</taxon>
        <taxon>Rotifera</taxon>
        <taxon>Eurotatoria</taxon>
        <taxon>Monogononta</taxon>
        <taxon>Pseudotrocha</taxon>
        <taxon>Ploima</taxon>
        <taxon>Brachionidae</taxon>
        <taxon>Brachionus</taxon>
    </lineage>
</organism>
<comment type="caution">
    <text evidence="1">The sequence shown here is derived from an EMBL/GenBank/DDBJ whole genome shotgun (WGS) entry which is preliminary data.</text>
</comment>
<dbReference type="AlphaFoldDB" id="A0A3M7RD55"/>